<protein>
    <submittedName>
        <fullName evidence="1">Uncharacterized protein</fullName>
    </submittedName>
</protein>
<dbReference type="AlphaFoldDB" id="A0A354M607"/>
<evidence type="ECO:0000313" key="2">
    <source>
        <dbReference type="Proteomes" id="UP000262954"/>
    </source>
</evidence>
<comment type="caution">
    <text evidence="1">The sequence shown here is derived from an EMBL/GenBank/DDBJ whole genome shotgun (WGS) entry which is preliminary data.</text>
</comment>
<accession>A0A354M607</accession>
<gene>
    <name evidence="1" type="ORF">DDY73_13195</name>
</gene>
<reference evidence="1 2" key="1">
    <citation type="journal article" date="2018" name="Nat. Biotechnol.">
        <title>A standardized bacterial taxonomy based on genome phylogeny substantially revises the tree of life.</title>
        <authorList>
            <person name="Parks D.H."/>
            <person name="Chuvochina M."/>
            <person name="Waite D.W."/>
            <person name="Rinke C."/>
            <person name="Skarshewski A."/>
            <person name="Chaumeil P.A."/>
            <person name="Hugenholtz P."/>
        </authorList>
    </citation>
    <scope>NUCLEOTIDE SEQUENCE [LARGE SCALE GENOMIC DNA]</scope>
    <source>
        <strain evidence="1">UBA11482</strain>
    </source>
</reference>
<name>A0A354M607_9BACT</name>
<organism evidence="1 2">
    <name type="scientific">Coprobacter fastidiosus</name>
    <dbReference type="NCBI Taxonomy" id="1099853"/>
    <lineage>
        <taxon>Bacteria</taxon>
        <taxon>Pseudomonadati</taxon>
        <taxon>Bacteroidota</taxon>
        <taxon>Bacteroidia</taxon>
        <taxon>Bacteroidales</taxon>
        <taxon>Barnesiellaceae</taxon>
        <taxon>Coprobacter</taxon>
    </lineage>
</organism>
<dbReference type="RefSeq" id="WP_009318934.1">
    <property type="nucleotide sequence ID" value="NZ_CABKQP010000005.1"/>
</dbReference>
<proteinExistence type="predicted"/>
<dbReference type="EMBL" id="DNWC01000166">
    <property type="protein sequence ID" value="HBJ09946.1"/>
    <property type="molecule type" value="Genomic_DNA"/>
</dbReference>
<dbReference type="Proteomes" id="UP000262954">
    <property type="component" value="Unassembled WGS sequence"/>
</dbReference>
<evidence type="ECO:0000313" key="1">
    <source>
        <dbReference type="EMBL" id="HBJ09946.1"/>
    </source>
</evidence>
<sequence length="116" mass="13304">MKGLKIFFNGEEIDVSSDFGVSLMECTKSEKEQSVANLVGIDREKNTYTWLNSLMNTGDVIDMEIAELNRSSVPISVEKFFSEREKSNQEKSDEMWAKDLADYYALEKLLKEEGFL</sequence>